<name>A0ABQ5JAD5_9ASTR</name>
<keyword evidence="2" id="KW-1185">Reference proteome</keyword>
<organism evidence="1 2">
    <name type="scientific">Tanacetum coccineum</name>
    <dbReference type="NCBI Taxonomy" id="301880"/>
    <lineage>
        <taxon>Eukaryota</taxon>
        <taxon>Viridiplantae</taxon>
        <taxon>Streptophyta</taxon>
        <taxon>Embryophyta</taxon>
        <taxon>Tracheophyta</taxon>
        <taxon>Spermatophyta</taxon>
        <taxon>Magnoliopsida</taxon>
        <taxon>eudicotyledons</taxon>
        <taxon>Gunneridae</taxon>
        <taxon>Pentapetalae</taxon>
        <taxon>asterids</taxon>
        <taxon>campanulids</taxon>
        <taxon>Asterales</taxon>
        <taxon>Asteraceae</taxon>
        <taxon>Asteroideae</taxon>
        <taxon>Anthemideae</taxon>
        <taxon>Anthemidinae</taxon>
        <taxon>Tanacetum</taxon>
    </lineage>
</organism>
<comment type="caution">
    <text evidence="1">The sequence shown here is derived from an EMBL/GenBank/DDBJ whole genome shotgun (WGS) entry which is preliminary data.</text>
</comment>
<reference evidence="1" key="1">
    <citation type="journal article" date="2022" name="Int. J. Mol. Sci.">
        <title>Draft Genome of Tanacetum Coccineum: Genomic Comparison of Closely Related Tanacetum-Family Plants.</title>
        <authorList>
            <person name="Yamashiro T."/>
            <person name="Shiraishi A."/>
            <person name="Nakayama K."/>
            <person name="Satake H."/>
        </authorList>
    </citation>
    <scope>NUCLEOTIDE SEQUENCE</scope>
</reference>
<protein>
    <submittedName>
        <fullName evidence="1">Uncharacterized protein</fullName>
    </submittedName>
</protein>
<dbReference type="Proteomes" id="UP001151760">
    <property type="component" value="Unassembled WGS sequence"/>
</dbReference>
<accession>A0ABQ5JAD5</accession>
<dbReference type="EMBL" id="BQNB010021730">
    <property type="protein sequence ID" value="GJU09473.1"/>
    <property type="molecule type" value="Genomic_DNA"/>
</dbReference>
<evidence type="ECO:0000313" key="2">
    <source>
        <dbReference type="Proteomes" id="UP001151760"/>
    </source>
</evidence>
<proteinExistence type="predicted"/>
<gene>
    <name evidence="1" type="ORF">Tco_1131869</name>
</gene>
<evidence type="ECO:0000313" key="1">
    <source>
        <dbReference type="EMBL" id="GJU09473.1"/>
    </source>
</evidence>
<sequence length="161" mass="17043">MKCLQSPEYLAAFGGAIGRAVDKGMQDGLRADVDHGKAGRGLDVITAYDPLAETNLVSAIDALRAMKFPLLAQLKSQKDVIPIHRLEDQVVIGEVPLSSTLDVAHSRIQRLKGNAAACRFSLPDVVVPLVEPLSTKSLDGEASSSMIPFVTATTALATTFA</sequence>
<reference evidence="1" key="2">
    <citation type="submission" date="2022-01" db="EMBL/GenBank/DDBJ databases">
        <authorList>
            <person name="Yamashiro T."/>
            <person name="Shiraishi A."/>
            <person name="Satake H."/>
            <person name="Nakayama K."/>
        </authorList>
    </citation>
    <scope>NUCLEOTIDE SEQUENCE</scope>
</reference>